<organism evidence="2 3">
    <name type="scientific">Fusarium sporotrichioides</name>
    <dbReference type="NCBI Taxonomy" id="5514"/>
    <lineage>
        <taxon>Eukaryota</taxon>
        <taxon>Fungi</taxon>
        <taxon>Dikarya</taxon>
        <taxon>Ascomycota</taxon>
        <taxon>Pezizomycotina</taxon>
        <taxon>Sordariomycetes</taxon>
        <taxon>Hypocreomycetidae</taxon>
        <taxon>Hypocreales</taxon>
        <taxon>Nectriaceae</taxon>
        <taxon>Fusarium</taxon>
    </lineage>
</organism>
<dbReference type="EMBL" id="PXOF01000122">
    <property type="protein sequence ID" value="RGP63904.1"/>
    <property type="molecule type" value="Genomic_DNA"/>
</dbReference>
<name>A0A395RV77_FUSSP</name>
<evidence type="ECO:0008006" key="4">
    <source>
        <dbReference type="Google" id="ProtNLM"/>
    </source>
</evidence>
<evidence type="ECO:0000256" key="1">
    <source>
        <dbReference type="SAM" id="MobiDB-lite"/>
    </source>
</evidence>
<evidence type="ECO:0000313" key="3">
    <source>
        <dbReference type="Proteomes" id="UP000266152"/>
    </source>
</evidence>
<accession>A0A395RV77</accession>
<reference evidence="2 3" key="1">
    <citation type="journal article" date="2018" name="PLoS Pathog.">
        <title>Evolution of structural diversity of trichothecenes, a family of toxins produced by plant pathogenic and entomopathogenic fungi.</title>
        <authorList>
            <person name="Proctor R.H."/>
            <person name="McCormick S.P."/>
            <person name="Kim H.S."/>
            <person name="Cardoza R.E."/>
            <person name="Stanley A.M."/>
            <person name="Lindo L."/>
            <person name="Kelly A."/>
            <person name="Brown D.W."/>
            <person name="Lee T."/>
            <person name="Vaughan M.M."/>
            <person name="Alexander N.J."/>
            <person name="Busman M."/>
            <person name="Gutierrez S."/>
        </authorList>
    </citation>
    <scope>NUCLEOTIDE SEQUENCE [LARGE SCALE GENOMIC DNA]</scope>
    <source>
        <strain evidence="2 3">NRRL 3299</strain>
    </source>
</reference>
<gene>
    <name evidence="2" type="ORF">FSPOR_8231</name>
</gene>
<protein>
    <recommendedName>
        <fullName evidence="4">Ubiquinol-cytochrome-c reductase cytochrome c1</fullName>
    </recommendedName>
</protein>
<sequence>MTESSHIDDFWRSITNNDNGNLVTTAHSACLPKDDPKASTKMNKKMKKKTKRLAGNPVAVEEIREPNLEPYPIIEAEEVSPAPTLTECETPTPAYTEPEAVEQEPACDDGQRAQLTDDKVTTNGEAEHPDPPVYLPFSAQHRLMVFLQHKLEEMCFSFSQRHLPQLLRDRAWECPEAVELHRWVRTLSMELPYIGQNWVFKHSPLFESVAQIRDCAVTRSRIDSAQIGKLMADAFGLATLLEEERTMKIIDRLREDMFSVSKSLGTETEQIKQKFDYKLNEIEVARTKLNELENATKAALKKSLLGRQENARSKIMQSIQRAEAIDQVMDSENRSGAMSSLDFVTDLENSLMLGDEARDHAAPSRSSWFA</sequence>
<dbReference type="Proteomes" id="UP000266152">
    <property type="component" value="Unassembled WGS sequence"/>
</dbReference>
<dbReference type="STRING" id="5514.A0A395RV77"/>
<evidence type="ECO:0000313" key="2">
    <source>
        <dbReference type="EMBL" id="RGP63904.1"/>
    </source>
</evidence>
<dbReference type="AlphaFoldDB" id="A0A395RV77"/>
<keyword evidence="3" id="KW-1185">Reference proteome</keyword>
<feature type="compositionally biased region" description="Basic residues" evidence="1">
    <location>
        <begin position="42"/>
        <end position="52"/>
    </location>
</feature>
<feature type="region of interest" description="Disordered" evidence="1">
    <location>
        <begin position="33"/>
        <end position="55"/>
    </location>
</feature>
<comment type="caution">
    <text evidence="2">The sequence shown here is derived from an EMBL/GenBank/DDBJ whole genome shotgun (WGS) entry which is preliminary data.</text>
</comment>
<proteinExistence type="predicted"/>